<dbReference type="PROSITE" id="PS00041">
    <property type="entry name" value="HTH_ARAC_FAMILY_1"/>
    <property type="match status" value="1"/>
</dbReference>
<dbReference type="InterPro" id="IPR018062">
    <property type="entry name" value="HTH_AraC-typ_CS"/>
</dbReference>
<evidence type="ECO:0000256" key="2">
    <source>
        <dbReference type="ARBA" id="ARBA00023125"/>
    </source>
</evidence>
<reference evidence="5 6" key="1">
    <citation type="submission" date="2018-06" db="EMBL/GenBank/DDBJ databases">
        <title>Genomic Encyclopedia of Archaeal and Bacterial Type Strains, Phase II (KMG-II): from individual species to whole genera.</title>
        <authorList>
            <person name="Goeker M."/>
        </authorList>
    </citation>
    <scope>NUCLEOTIDE SEQUENCE [LARGE SCALE GENOMIC DNA]</scope>
    <source>
        <strain evidence="5 6">DSM 15361</strain>
    </source>
</reference>
<feature type="domain" description="HTH araC/xylS-type" evidence="4">
    <location>
        <begin position="152"/>
        <end position="250"/>
    </location>
</feature>
<keyword evidence="6" id="KW-1185">Reference proteome</keyword>
<dbReference type="PROSITE" id="PS01124">
    <property type="entry name" value="HTH_ARAC_FAMILY_2"/>
    <property type="match status" value="1"/>
</dbReference>
<sequence length="251" mass="29970">MKNWKNKISLVTGECFDSKEHLKNTFRLFFSFNTHEAKVLFIPLNESFKRRSFDKQESLLLSFQRELIEEDDVEFALDILNLFNLSKNNELSLSTSQQEEIKSILDFFRVEYAKETASYLIIKSLLKIVLLFLIRIKEKEFLPKEINQTRVYQFLNLMEQYFKQEVDTIFYAKKIKISDKRLNQILKEKLGFTAKQLIAQRQITEIKRDLLKRESTIKQIAFEYNFNSVSAFSRFFKRYEGVSPALFTKKN</sequence>
<keyword evidence="3" id="KW-0804">Transcription</keyword>
<evidence type="ECO:0000259" key="4">
    <source>
        <dbReference type="PROSITE" id="PS01124"/>
    </source>
</evidence>
<gene>
    <name evidence="5" type="ORF">LX95_01389</name>
</gene>
<proteinExistence type="predicted"/>
<accession>A0A2W7IQJ2</accession>
<dbReference type="AlphaFoldDB" id="A0A2W7IQJ2"/>
<dbReference type="SMART" id="SM00342">
    <property type="entry name" value="HTH_ARAC"/>
    <property type="match status" value="1"/>
</dbReference>
<dbReference type="Proteomes" id="UP000249542">
    <property type="component" value="Unassembled WGS sequence"/>
</dbReference>
<dbReference type="RefSeq" id="WP_146240756.1">
    <property type="nucleotide sequence ID" value="NZ_QKYV01000003.1"/>
</dbReference>
<dbReference type="PANTHER" id="PTHR43280">
    <property type="entry name" value="ARAC-FAMILY TRANSCRIPTIONAL REGULATOR"/>
    <property type="match status" value="1"/>
</dbReference>
<comment type="caution">
    <text evidence="5">The sequence shown here is derived from an EMBL/GenBank/DDBJ whole genome shotgun (WGS) entry which is preliminary data.</text>
</comment>
<dbReference type="Gene3D" id="1.10.10.60">
    <property type="entry name" value="Homeodomain-like"/>
    <property type="match status" value="1"/>
</dbReference>
<dbReference type="GO" id="GO:0043565">
    <property type="term" value="F:sequence-specific DNA binding"/>
    <property type="evidence" value="ECO:0007669"/>
    <property type="project" value="InterPro"/>
</dbReference>
<evidence type="ECO:0000313" key="5">
    <source>
        <dbReference type="EMBL" id="PZW41707.1"/>
    </source>
</evidence>
<dbReference type="InterPro" id="IPR018060">
    <property type="entry name" value="HTH_AraC"/>
</dbReference>
<protein>
    <submittedName>
        <fullName evidence="5">AraC-like DNA-binding protein</fullName>
    </submittedName>
</protein>
<keyword evidence="1" id="KW-0805">Transcription regulation</keyword>
<evidence type="ECO:0000313" key="6">
    <source>
        <dbReference type="Proteomes" id="UP000249542"/>
    </source>
</evidence>
<evidence type="ECO:0000256" key="3">
    <source>
        <dbReference type="ARBA" id="ARBA00023163"/>
    </source>
</evidence>
<name>A0A2W7IQJ2_9FLAO</name>
<evidence type="ECO:0000256" key="1">
    <source>
        <dbReference type="ARBA" id="ARBA00023015"/>
    </source>
</evidence>
<organism evidence="5 6">
    <name type="scientific">Mesonia algae</name>
    <dbReference type="NCBI Taxonomy" id="213248"/>
    <lineage>
        <taxon>Bacteria</taxon>
        <taxon>Pseudomonadati</taxon>
        <taxon>Bacteroidota</taxon>
        <taxon>Flavobacteriia</taxon>
        <taxon>Flavobacteriales</taxon>
        <taxon>Flavobacteriaceae</taxon>
        <taxon>Mesonia</taxon>
    </lineage>
</organism>
<dbReference type="EMBL" id="QKYV01000003">
    <property type="protein sequence ID" value="PZW41707.1"/>
    <property type="molecule type" value="Genomic_DNA"/>
</dbReference>
<dbReference type="Pfam" id="PF12833">
    <property type="entry name" value="HTH_18"/>
    <property type="match status" value="1"/>
</dbReference>
<keyword evidence="2 5" id="KW-0238">DNA-binding</keyword>
<dbReference type="PANTHER" id="PTHR43280:SF32">
    <property type="entry name" value="TRANSCRIPTIONAL REGULATORY PROTEIN"/>
    <property type="match status" value="1"/>
</dbReference>
<dbReference type="InterPro" id="IPR009057">
    <property type="entry name" value="Homeodomain-like_sf"/>
</dbReference>
<dbReference type="SUPFAM" id="SSF46689">
    <property type="entry name" value="Homeodomain-like"/>
    <property type="match status" value="1"/>
</dbReference>
<dbReference type="GO" id="GO:0003700">
    <property type="term" value="F:DNA-binding transcription factor activity"/>
    <property type="evidence" value="ECO:0007669"/>
    <property type="project" value="InterPro"/>
</dbReference>